<dbReference type="InParanoid" id="M4BRQ2"/>
<reference evidence="3" key="1">
    <citation type="journal article" date="2010" name="Science">
        <title>Signatures of adaptation to obligate biotrophy in the Hyaloperonospora arabidopsidis genome.</title>
        <authorList>
            <person name="Baxter L."/>
            <person name="Tripathy S."/>
            <person name="Ishaque N."/>
            <person name="Boot N."/>
            <person name="Cabral A."/>
            <person name="Kemen E."/>
            <person name="Thines M."/>
            <person name="Ah-Fong A."/>
            <person name="Anderson R."/>
            <person name="Badejoko W."/>
            <person name="Bittner-Eddy P."/>
            <person name="Boore J.L."/>
            <person name="Chibucos M.C."/>
            <person name="Coates M."/>
            <person name="Dehal P."/>
            <person name="Delehaunty K."/>
            <person name="Dong S."/>
            <person name="Downton P."/>
            <person name="Dumas B."/>
            <person name="Fabro G."/>
            <person name="Fronick C."/>
            <person name="Fuerstenberg S.I."/>
            <person name="Fulton L."/>
            <person name="Gaulin E."/>
            <person name="Govers F."/>
            <person name="Hughes L."/>
            <person name="Humphray S."/>
            <person name="Jiang R.H."/>
            <person name="Judelson H."/>
            <person name="Kamoun S."/>
            <person name="Kyung K."/>
            <person name="Meijer H."/>
            <person name="Minx P."/>
            <person name="Morris P."/>
            <person name="Nelson J."/>
            <person name="Phuntumart V."/>
            <person name="Qutob D."/>
            <person name="Rehmany A."/>
            <person name="Rougon-Cardoso A."/>
            <person name="Ryden P."/>
            <person name="Torto-Alalibo T."/>
            <person name="Studholme D."/>
            <person name="Wang Y."/>
            <person name="Win J."/>
            <person name="Wood J."/>
            <person name="Clifton S.W."/>
            <person name="Rogers J."/>
            <person name="Van den Ackerveken G."/>
            <person name="Jones J.D."/>
            <person name="McDowell J.M."/>
            <person name="Beynon J."/>
            <person name="Tyler B.M."/>
        </authorList>
    </citation>
    <scope>NUCLEOTIDE SEQUENCE [LARGE SCALE GENOMIC DNA]</scope>
    <source>
        <strain evidence="3">Emoy2</strain>
    </source>
</reference>
<dbReference type="VEuPathDB" id="FungiDB:HpaG809093"/>
<proteinExistence type="predicted"/>
<reference evidence="2" key="2">
    <citation type="submission" date="2015-06" db="UniProtKB">
        <authorList>
            <consortium name="EnsemblProtists"/>
        </authorList>
    </citation>
    <scope>IDENTIFICATION</scope>
    <source>
        <strain evidence="2">Emoy2</strain>
    </source>
</reference>
<dbReference type="EnsemblProtists" id="HpaT809093">
    <property type="protein sequence ID" value="HpaP809093"/>
    <property type="gene ID" value="HpaG809093"/>
</dbReference>
<feature type="region of interest" description="Disordered" evidence="1">
    <location>
        <begin position="34"/>
        <end position="64"/>
    </location>
</feature>
<dbReference type="EMBL" id="JH598659">
    <property type="status" value="NOT_ANNOTATED_CDS"/>
    <property type="molecule type" value="Genomic_DNA"/>
</dbReference>
<evidence type="ECO:0000256" key="1">
    <source>
        <dbReference type="SAM" id="MobiDB-lite"/>
    </source>
</evidence>
<dbReference type="HOGENOM" id="CLU_2872440_0_0_1"/>
<evidence type="ECO:0000313" key="3">
    <source>
        <dbReference type="Proteomes" id="UP000011713"/>
    </source>
</evidence>
<dbReference type="Proteomes" id="UP000011713">
    <property type="component" value="Unassembled WGS sequence"/>
</dbReference>
<evidence type="ECO:0000313" key="2">
    <source>
        <dbReference type="EnsemblProtists" id="HpaP809092"/>
    </source>
</evidence>
<keyword evidence="3" id="KW-1185">Reference proteome</keyword>
<dbReference type="AlphaFoldDB" id="M4BRQ2"/>
<dbReference type="EnsemblProtists" id="HpaT809092">
    <property type="protein sequence ID" value="HpaP809092"/>
    <property type="gene ID" value="HpaG809092"/>
</dbReference>
<accession>M4BRQ2</accession>
<name>M4BRQ2_HYAAE</name>
<protein>
    <submittedName>
        <fullName evidence="2">Uncharacterized protein</fullName>
    </submittedName>
</protein>
<organism evidence="2 3">
    <name type="scientific">Hyaloperonospora arabidopsidis (strain Emoy2)</name>
    <name type="common">Downy mildew agent</name>
    <name type="synonym">Peronospora arabidopsidis</name>
    <dbReference type="NCBI Taxonomy" id="559515"/>
    <lineage>
        <taxon>Eukaryota</taxon>
        <taxon>Sar</taxon>
        <taxon>Stramenopiles</taxon>
        <taxon>Oomycota</taxon>
        <taxon>Peronosporomycetes</taxon>
        <taxon>Peronosporales</taxon>
        <taxon>Peronosporaceae</taxon>
        <taxon>Hyaloperonospora</taxon>
    </lineage>
</organism>
<sequence>MPSRPKATGDLIFDQKKKICPWIEVMPLLRRNRLRQEQRGTSTLSRHLSREPHRGSRVTAASTY</sequence>